<proteinExistence type="predicted"/>
<comment type="caution">
    <text evidence="2">The sequence shown here is derived from an EMBL/GenBank/DDBJ whole genome shotgun (WGS) entry which is preliminary data.</text>
</comment>
<evidence type="ECO:0000313" key="3">
    <source>
        <dbReference type="Proteomes" id="UP000022835"/>
    </source>
</evidence>
<reference evidence="2" key="1">
    <citation type="submission" date="2014-05" db="EMBL/GenBank/DDBJ databases">
        <title>Genome sequence of Mycobacterium aromaticivorans strain JS19b1T (= DSM 45407T).</title>
        <authorList>
            <person name="Kwak Y."/>
            <person name="Park G.-S."/>
            <person name="Li Q.X."/>
            <person name="Lee S.-E."/>
            <person name="Shin J.-H."/>
        </authorList>
    </citation>
    <scope>NUCLEOTIDE SEQUENCE [LARGE SCALE GENOMIC DNA]</scope>
    <source>
        <strain evidence="2">JS19b1</strain>
    </source>
</reference>
<dbReference type="Proteomes" id="UP000022835">
    <property type="component" value="Unassembled WGS sequence"/>
</dbReference>
<accession>A0A064CEQ5</accession>
<dbReference type="SUPFAM" id="SSF48452">
    <property type="entry name" value="TPR-like"/>
    <property type="match status" value="1"/>
</dbReference>
<dbReference type="EMBL" id="JALN02000001">
    <property type="protein sequence ID" value="KDE98171.1"/>
    <property type="molecule type" value="Genomic_DNA"/>
</dbReference>
<evidence type="ECO:0000256" key="1">
    <source>
        <dbReference type="SAM" id="MobiDB-lite"/>
    </source>
</evidence>
<feature type="region of interest" description="Disordered" evidence="1">
    <location>
        <begin position="217"/>
        <end position="236"/>
    </location>
</feature>
<evidence type="ECO:0000313" key="2">
    <source>
        <dbReference type="EMBL" id="KDE98171.1"/>
    </source>
</evidence>
<dbReference type="Gene3D" id="1.25.40.10">
    <property type="entry name" value="Tetratricopeptide repeat domain"/>
    <property type="match status" value="1"/>
</dbReference>
<feature type="compositionally biased region" description="Polar residues" evidence="1">
    <location>
        <begin position="221"/>
        <end position="236"/>
    </location>
</feature>
<dbReference type="NCBIfam" id="NF047558">
    <property type="entry name" value="TPR_END_plus"/>
    <property type="match status" value="1"/>
</dbReference>
<sequence>MLVIYGLLIGFFLAFLAARLKLGAAFKEADDLAQSKPVVTAWVHQLPDAPVGPTMLQVLDPKQTASPKKQQTALHLSQQFQAIEEQTPGSAWKADDYRRVAKELAAAKLYGQSLQILNDGATHHPNDPSLPLYTGAIYGMYLSDHKSADSNYFKALAINPAYAPAFYNLACSAVRQDKLPDAHDYLTKAFEIDPGLRDRSTSDHVWDSVRDSEELKDLLPQVSSVANTENTQNDEK</sequence>
<name>A0A064CEQ5_9MYCO</name>
<dbReference type="AlphaFoldDB" id="A0A064CEQ5"/>
<keyword evidence="3" id="KW-1185">Reference proteome</keyword>
<dbReference type="InterPro" id="IPR011990">
    <property type="entry name" value="TPR-like_helical_dom_sf"/>
</dbReference>
<organism evidence="2 3">
    <name type="scientific">Mycolicibacterium aromaticivorans JS19b1 = JCM 16368</name>
    <dbReference type="NCBI Taxonomy" id="1440774"/>
    <lineage>
        <taxon>Bacteria</taxon>
        <taxon>Bacillati</taxon>
        <taxon>Actinomycetota</taxon>
        <taxon>Actinomycetes</taxon>
        <taxon>Mycobacteriales</taxon>
        <taxon>Mycobacteriaceae</taxon>
        <taxon>Mycolicibacterium</taxon>
    </lineage>
</organism>
<protein>
    <submittedName>
        <fullName evidence="2">Uncharacterized protein</fullName>
    </submittedName>
</protein>
<gene>
    <name evidence="2" type="ORF">Y900_004225</name>
</gene>